<dbReference type="EMBL" id="SJPT01000002">
    <property type="protein sequence ID" value="TWU24858.1"/>
    <property type="molecule type" value="Genomic_DNA"/>
</dbReference>
<evidence type="ECO:0000256" key="1">
    <source>
        <dbReference type="SAM" id="MobiDB-lite"/>
    </source>
</evidence>
<feature type="compositionally biased region" description="Basic and acidic residues" evidence="1">
    <location>
        <begin position="36"/>
        <end position="51"/>
    </location>
</feature>
<dbReference type="Proteomes" id="UP000316304">
    <property type="component" value="Unassembled WGS sequence"/>
</dbReference>
<name>A0A5C6CK80_9BACT</name>
<protein>
    <submittedName>
        <fullName evidence="2">Uncharacterized protein</fullName>
    </submittedName>
</protein>
<dbReference type="AlphaFoldDB" id="A0A5C6CK80"/>
<reference evidence="2 3" key="1">
    <citation type="submission" date="2019-02" db="EMBL/GenBank/DDBJ databases">
        <title>Deep-cultivation of Planctomycetes and their phenomic and genomic characterization uncovers novel biology.</title>
        <authorList>
            <person name="Wiegand S."/>
            <person name="Jogler M."/>
            <person name="Boedeker C."/>
            <person name="Pinto D."/>
            <person name="Vollmers J."/>
            <person name="Rivas-Marin E."/>
            <person name="Kohn T."/>
            <person name="Peeters S.H."/>
            <person name="Heuer A."/>
            <person name="Rast P."/>
            <person name="Oberbeckmann S."/>
            <person name="Bunk B."/>
            <person name="Jeske O."/>
            <person name="Meyerdierks A."/>
            <person name="Storesund J.E."/>
            <person name="Kallscheuer N."/>
            <person name="Luecker S."/>
            <person name="Lage O.M."/>
            <person name="Pohl T."/>
            <person name="Merkel B.J."/>
            <person name="Hornburger P."/>
            <person name="Mueller R.-W."/>
            <person name="Bruemmer F."/>
            <person name="Labrenz M."/>
            <person name="Spormann A.M."/>
            <person name="Op Den Camp H."/>
            <person name="Overmann J."/>
            <person name="Amann R."/>
            <person name="Jetten M.S.M."/>
            <person name="Mascher T."/>
            <person name="Medema M.H."/>
            <person name="Devos D.P."/>
            <person name="Kaster A.-K."/>
            <person name="Ovreas L."/>
            <person name="Rohde M."/>
            <person name="Galperin M.Y."/>
            <person name="Jogler C."/>
        </authorList>
    </citation>
    <scope>NUCLEOTIDE SEQUENCE [LARGE SCALE GENOMIC DNA]</scope>
    <source>
        <strain evidence="2 3">Pla52o</strain>
    </source>
</reference>
<keyword evidence="3" id="KW-1185">Reference proteome</keyword>
<organism evidence="2 3">
    <name type="scientific">Novipirellula galeiformis</name>
    <dbReference type="NCBI Taxonomy" id="2528004"/>
    <lineage>
        <taxon>Bacteria</taxon>
        <taxon>Pseudomonadati</taxon>
        <taxon>Planctomycetota</taxon>
        <taxon>Planctomycetia</taxon>
        <taxon>Pirellulales</taxon>
        <taxon>Pirellulaceae</taxon>
        <taxon>Novipirellula</taxon>
    </lineage>
</organism>
<evidence type="ECO:0000313" key="2">
    <source>
        <dbReference type="EMBL" id="TWU24858.1"/>
    </source>
</evidence>
<proteinExistence type="predicted"/>
<evidence type="ECO:0000313" key="3">
    <source>
        <dbReference type="Proteomes" id="UP000316304"/>
    </source>
</evidence>
<accession>A0A5C6CK80</accession>
<sequence>MPAQMDHRESKPVAASRLGLRRCRQLRSEFLFQSKSIRDNNDGAKNTDQEVGKAQVVSPVRSSKKGDC</sequence>
<comment type="caution">
    <text evidence="2">The sequence shown here is derived from an EMBL/GenBank/DDBJ whole genome shotgun (WGS) entry which is preliminary data.</text>
</comment>
<feature type="region of interest" description="Disordered" evidence="1">
    <location>
        <begin position="34"/>
        <end position="68"/>
    </location>
</feature>
<gene>
    <name evidence="2" type="ORF">Pla52o_11510</name>
</gene>